<dbReference type="CDD" id="cd18870">
    <property type="entry name" value="NUDIX_AcylCoAdiphos_Nudt19"/>
    <property type="match status" value="1"/>
</dbReference>
<reference evidence="8" key="1">
    <citation type="submission" date="2009-10" db="EMBL/GenBank/DDBJ databases">
        <title>Diversity of trophic interactions inside an arsenic-rich microbial ecosystem.</title>
        <authorList>
            <person name="Bertin P.N."/>
            <person name="Heinrich-Salmeron A."/>
            <person name="Pelletier E."/>
            <person name="Goulhen-Chollet F."/>
            <person name="Arsene-Ploetze F."/>
            <person name="Gallien S."/>
            <person name="Calteau A."/>
            <person name="Vallenet D."/>
            <person name="Casiot C."/>
            <person name="Chane-Woon-Ming B."/>
            <person name="Giloteaux L."/>
            <person name="Barakat M."/>
            <person name="Bonnefoy V."/>
            <person name="Bruneel O."/>
            <person name="Chandler M."/>
            <person name="Cleiss J."/>
            <person name="Duran R."/>
            <person name="Elbaz-Poulichet F."/>
            <person name="Fonknechten N."/>
            <person name="Lauga B."/>
            <person name="Mornico D."/>
            <person name="Ortet P."/>
            <person name="Schaeffer C."/>
            <person name="Siguier P."/>
            <person name="Alexander Thil Smith A."/>
            <person name="Van Dorsselaer A."/>
            <person name="Weissenbach J."/>
            <person name="Medigue C."/>
            <person name="Le Paslier D."/>
        </authorList>
    </citation>
    <scope>NUCLEOTIDE SEQUENCE</scope>
</reference>
<dbReference type="InterPro" id="IPR000086">
    <property type="entry name" value="NUDIX_hydrolase_dom"/>
</dbReference>
<keyword evidence="3" id="KW-0479">Metal-binding</keyword>
<dbReference type="InterPro" id="IPR039121">
    <property type="entry name" value="NUDT19"/>
</dbReference>
<sequence>MSKIPRAATVMLLRDIEGEPQVFLVRRTAKSAFAPDAYVFPGGTVDLADTLPALHARIDGTAARETGALFRETRSDALPTDVEHPGPLERASIVAAALRELFEESGILMAFPRDDAATPPSAQQREDWRAALRSGRASFLDILEKGDLVGSGSSLALFSHWVTPPGEPRRYDTYFFMAIAPPKQDASADRSETHDGRWISAREALAEYRRGTFNLVYPTVKHLERLLDCEDNSIAMRLALTKPIVTIQPTTHPDRGFVMPDQLENVW</sequence>
<dbReference type="EMBL" id="CABL01000005">
    <property type="protein sequence ID" value="CBH75047.1"/>
    <property type="molecule type" value="Genomic_DNA"/>
</dbReference>
<organism evidence="8">
    <name type="scientific">mine drainage metagenome</name>
    <dbReference type="NCBI Taxonomy" id="410659"/>
    <lineage>
        <taxon>unclassified sequences</taxon>
        <taxon>metagenomes</taxon>
        <taxon>ecological metagenomes</taxon>
    </lineage>
</organism>
<evidence type="ECO:0000256" key="3">
    <source>
        <dbReference type="ARBA" id="ARBA00022723"/>
    </source>
</evidence>
<keyword evidence="4 8" id="KW-0378">Hydrolase</keyword>
<evidence type="ECO:0000259" key="7">
    <source>
        <dbReference type="PROSITE" id="PS51462"/>
    </source>
</evidence>
<comment type="cofactor">
    <cofactor evidence="2">
        <name>Mg(2+)</name>
        <dbReference type="ChEBI" id="CHEBI:18420"/>
    </cofactor>
</comment>
<dbReference type="GO" id="GO:0046872">
    <property type="term" value="F:metal ion binding"/>
    <property type="evidence" value="ECO:0007669"/>
    <property type="project" value="UniProtKB-KW"/>
</dbReference>
<evidence type="ECO:0000256" key="6">
    <source>
        <dbReference type="ARBA" id="ARBA00023211"/>
    </source>
</evidence>
<name>E6PF11_9ZZZZ</name>
<dbReference type="PANTHER" id="PTHR12318:SF0">
    <property type="entry name" value="ACYL-COENZYME A DIPHOSPHATASE NUDT19"/>
    <property type="match status" value="1"/>
</dbReference>
<evidence type="ECO:0000256" key="2">
    <source>
        <dbReference type="ARBA" id="ARBA00001946"/>
    </source>
</evidence>
<evidence type="ECO:0000256" key="1">
    <source>
        <dbReference type="ARBA" id="ARBA00001936"/>
    </source>
</evidence>
<dbReference type="InterPro" id="IPR015797">
    <property type="entry name" value="NUDIX_hydrolase-like_dom_sf"/>
</dbReference>
<evidence type="ECO:0000256" key="5">
    <source>
        <dbReference type="ARBA" id="ARBA00022842"/>
    </source>
</evidence>
<dbReference type="PANTHER" id="PTHR12318">
    <property type="entry name" value="TESTOSTERONE-REGULATED PROTEIN RP2"/>
    <property type="match status" value="1"/>
</dbReference>
<comment type="caution">
    <text evidence="8">The sequence shown here is derived from an EMBL/GenBank/DDBJ whole genome shotgun (WGS) entry which is preliminary data.</text>
</comment>
<protein>
    <submittedName>
        <fullName evidence="8">Putative NUDIX hydrolase</fullName>
    </submittedName>
</protein>
<evidence type="ECO:0000256" key="4">
    <source>
        <dbReference type="ARBA" id="ARBA00022801"/>
    </source>
</evidence>
<keyword evidence="6" id="KW-0464">Manganese</keyword>
<accession>E6PF11</accession>
<dbReference type="PROSITE" id="PS51462">
    <property type="entry name" value="NUDIX"/>
    <property type="match status" value="1"/>
</dbReference>
<evidence type="ECO:0000313" key="8">
    <source>
        <dbReference type="EMBL" id="CBH75047.1"/>
    </source>
</evidence>
<dbReference type="GO" id="GO:0016818">
    <property type="term" value="F:hydrolase activity, acting on acid anhydrides, in phosphorus-containing anhydrides"/>
    <property type="evidence" value="ECO:0007669"/>
    <property type="project" value="InterPro"/>
</dbReference>
<gene>
    <name evidence="8" type="ORF">CARN1_0222</name>
</gene>
<comment type="cofactor">
    <cofactor evidence="1">
        <name>Mn(2+)</name>
        <dbReference type="ChEBI" id="CHEBI:29035"/>
    </cofactor>
</comment>
<dbReference type="AlphaFoldDB" id="E6PF11"/>
<keyword evidence="5" id="KW-0460">Magnesium</keyword>
<dbReference type="SUPFAM" id="SSF55811">
    <property type="entry name" value="Nudix"/>
    <property type="match status" value="1"/>
</dbReference>
<proteinExistence type="predicted"/>
<feature type="domain" description="Nudix hydrolase" evidence="7">
    <location>
        <begin position="3"/>
        <end position="221"/>
    </location>
</feature>
<dbReference type="Gene3D" id="3.90.79.10">
    <property type="entry name" value="Nucleoside Triphosphate Pyrophosphohydrolase"/>
    <property type="match status" value="1"/>
</dbReference>